<dbReference type="InterPro" id="IPR052400">
    <property type="entry name" value="Zn2-C6_fungal_TF"/>
</dbReference>
<dbReference type="SMART" id="SM00066">
    <property type="entry name" value="GAL4"/>
    <property type="match status" value="1"/>
</dbReference>
<gene>
    <name evidence="2" type="ORF">G210_2946</name>
</gene>
<name>M3HHL2_CANMX</name>
<dbReference type="PANTHER" id="PTHR47657:SF7">
    <property type="entry name" value="STEROL REGULATORY ELEMENT-BINDING PROTEIN ECM22"/>
    <property type="match status" value="1"/>
</dbReference>
<evidence type="ECO:0000313" key="2">
    <source>
        <dbReference type="EMBL" id="EMG46797.1"/>
    </source>
</evidence>
<dbReference type="InterPro" id="IPR036864">
    <property type="entry name" value="Zn2-C6_fun-type_DNA-bd_sf"/>
</dbReference>
<dbReference type="GO" id="GO:0008270">
    <property type="term" value="F:zinc ion binding"/>
    <property type="evidence" value="ECO:0007669"/>
    <property type="project" value="InterPro"/>
</dbReference>
<dbReference type="HOGENOM" id="CLU_022377_0_0_1"/>
<dbReference type="Gene3D" id="4.10.240.10">
    <property type="entry name" value="Zn(2)-C6 fungal-type DNA-binding domain"/>
    <property type="match status" value="1"/>
</dbReference>
<keyword evidence="3" id="KW-1185">Reference proteome</keyword>
<evidence type="ECO:0000313" key="3">
    <source>
        <dbReference type="Proteomes" id="UP000011777"/>
    </source>
</evidence>
<dbReference type="PROSITE" id="PS00463">
    <property type="entry name" value="ZN2_CY6_FUNGAL_1"/>
    <property type="match status" value="1"/>
</dbReference>
<dbReference type="Pfam" id="PF00172">
    <property type="entry name" value="Zn_clus"/>
    <property type="match status" value="1"/>
</dbReference>
<dbReference type="GO" id="GO:0000981">
    <property type="term" value="F:DNA-binding transcription factor activity, RNA polymerase II-specific"/>
    <property type="evidence" value="ECO:0007669"/>
    <property type="project" value="InterPro"/>
</dbReference>
<dbReference type="OMA" id="FPACKYL"/>
<dbReference type="CDD" id="cd00067">
    <property type="entry name" value="GAL4"/>
    <property type="match status" value="1"/>
</dbReference>
<feature type="domain" description="Zn(2)-C6 fungal-type" evidence="1">
    <location>
        <begin position="17"/>
        <end position="48"/>
    </location>
</feature>
<dbReference type="STRING" id="1245528.M3HHL2"/>
<reference evidence="2 3" key="1">
    <citation type="submission" date="2013-02" db="EMBL/GenBank/DDBJ databases">
        <title>Genome sequence of Candida maltosa Xu316, a potential industrial strain for xylitol and ethanol production.</title>
        <authorList>
            <person name="Yu J."/>
            <person name="Wang Q."/>
            <person name="Geng X."/>
            <person name="Bao W."/>
            <person name="He P."/>
            <person name="Cai J."/>
        </authorList>
    </citation>
    <scope>NUCLEOTIDE SEQUENCE [LARGE SCALE GENOMIC DNA]</scope>
    <source>
        <strain evidence="3">Xu316</strain>
    </source>
</reference>
<protein>
    <recommendedName>
        <fullName evidence="1">Zn(2)-C6 fungal-type domain-containing protein</fullName>
    </recommendedName>
</protein>
<dbReference type="SUPFAM" id="SSF57701">
    <property type="entry name" value="Zn2/Cys6 DNA-binding domain"/>
    <property type="match status" value="1"/>
</dbReference>
<sequence>MSKLPVQRRRHTNSKLGCLNCKRKKVRCDESLPECNNCIKGKKETCSYLNLSIQEIEKIKLTHSLRNSQNKLLDQKYRLPTSSAGAISKSRKTEKPTVFAGGDVLDFKFELKNLPIKIPNISYPPLQFNNVFIGDFADGSIVHNDIHKLSDEESSPESIVVDDKKLPNGIHSPLVLNRLNKQIFKRVCPESAQTKVLADLSFHVVIGKSNLLDHTSDLILKLPVYCSSKKMMICAILGLGQSIMLNEFNRKRILHTLQDPQEFKFVESLNKQCLENQGFCTQHLQSLLAYFQENMEDLPPCEVDGISQLGAYTSYSLNFMNLMLKFGPQSYFNSSKGVFKCYEVYCNYIQKRQIQPNSTVNFLRNNLQFNMMSINIPSYPPQFLFEIESNLRSLDFIFNNPIMFENVSINQRYQSLQYQYKSLIKFFSIHLLPVVFESRDENYVTIYPPHTIYEIFKQWHSNCPSEAINHRQTIDPTSPHESAFLNDLATTLYMYYYAIAAALDAVFPACKYLYSMTFMLPTNSFFTKKSIMTISENNPYLTSLFSFKIDKLLQRHIFYSSRLFAFFRRRYIFYHNNTTWENPYNAQLTNNRFKSRTIKNSFEIPIHSFNTTLIRPEHYPTTTHKNKPDGDDNDGLPRFMRDDDTMSKQLYARNIETLDFFDMSSILQYDSETMLLLRDYRPFDDVLKVNRKALDITVIKDYYDDKTIILNSLK</sequence>
<dbReference type="Proteomes" id="UP000011777">
    <property type="component" value="Unassembled WGS sequence"/>
</dbReference>
<proteinExistence type="predicted"/>
<dbReference type="PROSITE" id="PS50048">
    <property type="entry name" value="ZN2_CY6_FUNGAL_2"/>
    <property type="match status" value="1"/>
</dbReference>
<accession>M3HHL2</accession>
<dbReference type="OrthoDB" id="4937900at2759"/>
<dbReference type="EMBL" id="AOGT01001872">
    <property type="protein sequence ID" value="EMG46797.1"/>
    <property type="molecule type" value="Genomic_DNA"/>
</dbReference>
<dbReference type="PANTHER" id="PTHR47657">
    <property type="entry name" value="STEROL REGULATORY ELEMENT-BINDING PROTEIN ECM22"/>
    <property type="match status" value="1"/>
</dbReference>
<evidence type="ECO:0000259" key="1">
    <source>
        <dbReference type="PROSITE" id="PS50048"/>
    </source>
</evidence>
<dbReference type="AlphaFoldDB" id="M3HHL2"/>
<comment type="caution">
    <text evidence="2">The sequence shown here is derived from an EMBL/GenBank/DDBJ whole genome shotgun (WGS) entry which is preliminary data.</text>
</comment>
<organism evidence="2 3">
    <name type="scientific">Candida maltosa (strain Xu316)</name>
    <name type="common">Yeast</name>
    <dbReference type="NCBI Taxonomy" id="1245528"/>
    <lineage>
        <taxon>Eukaryota</taxon>
        <taxon>Fungi</taxon>
        <taxon>Dikarya</taxon>
        <taxon>Ascomycota</taxon>
        <taxon>Saccharomycotina</taxon>
        <taxon>Pichiomycetes</taxon>
        <taxon>Debaryomycetaceae</taxon>
        <taxon>Candida/Lodderomyces clade</taxon>
        <taxon>Candida</taxon>
    </lineage>
</organism>
<dbReference type="eggNOG" id="ENOG502SAYY">
    <property type="taxonomic scope" value="Eukaryota"/>
</dbReference>
<dbReference type="InterPro" id="IPR001138">
    <property type="entry name" value="Zn2Cys6_DnaBD"/>
</dbReference>